<name>A0A149UVA7_9PROT</name>
<evidence type="ECO:0000313" key="2">
    <source>
        <dbReference type="Proteomes" id="UP000075377"/>
    </source>
</evidence>
<evidence type="ECO:0000313" key="1">
    <source>
        <dbReference type="EMBL" id="KXV71743.1"/>
    </source>
</evidence>
<sequence length="52" mass="5891">MRLTLYTDYALRTLLYLGVHADRRVSIREVALAYGISENHLVKVIHHLGKGG</sequence>
<dbReference type="InterPro" id="IPR000944">
    <property type="entry name" value="Tscrpt_reg_Rrf2"/>
</dbReference>
<dbReference type="Pfam" id="PF02082">
    <property type="entry name" value="Rrf2"/>
    <property type="match status" value="1"/>
</dbReference>
<gene>
    <name evidence="1" type="ORF">AD951_01450</name>
</gene>
<dbReference type="AlphaFoldDB" id="A0A149UVA7"/>
<dbReference type="Gene3D" id="1.10.10.10">
    <property type="entry name" value="Winged helix-like DNA-binding domain superfamily/Winged helix DNA-binding domain"/>
    <property type="match status" value="1"/>
</dbReference>
<feature type="non-terminal residue" evidence="1">
    <location>
        <position position="52"/>
    </location>
</feature>
<dbReference type="RefSeq" id="WP_197461273.1">
    <property type="nucleotide sequence ID" value="NZ_LHZX01000171.1"/>
</dbReference>
<accession>A0A149UVA7</accession>
<dbReference type="EMBL" id="LHZX01000171">
    <property type="protein sequence ID" value="KXV71743.1"/>
    <property type="molecule type" value="Genomic_DNA"/>
</dbReference>
<dbReference type="InterPro" id="IPR036390">
    <property type="entry name" value="WH_DNA-bd_sf"/>
</dbReference>
<comment type="caution">
    <text evidence="1">The sequence shown here is derived from an EMBL/GenBank/DDBJ whole genome shotgun (WGS) entry which is preliminary data.</text>
</comment>
<dbReference type="PROSITE" id="PS51197">
    <property type="entry name" value="HTH_RRF2_2"/>
    <property type="match status" value="1"/>
</dbReference>
<reference evidence="1 2" key="1">
    <citation type="submission" date="2015-06" db="EMBL/GenBank/DDBJ databases">
        <title>Improved classification and identification of acetic acid bacteria using matrix-assisted laser desorption/ionization time-of-flight mass spectrometry; Gluconobacter nephelii and Gluconobacter uchimurae are later heterotypic synonyms of Gluconobacter japonicus and Gluconobacter oxydans, respectively.</title>
        <authorList>
            <person name="Li L."/>
            <person name="Cleenwerck I."/>
            <person name="De Vuyst L."/>
            <person name="Vandamme P."/>
        </authorList>
    </citation>
    <scope>NUCLEOTIDE SEQUENCE [LARGE SCALE GENOMIC DNA]</scope>
    <source>
        <strain evidence="1 2">LMG 1699</strain>
    </source>
</reference>
<proteinExistence type="predicted"/>
<organism evidence="1 2">
    <name type="scientific">Acetobacter malorum</name>
    <dbReference type="NCBI Taxonomy" id="178901"/>
    <lineage>
        <taxon>Bacteria</taxon>
        <taxon>Pseudomonadati</taxon>
        <taxon>Pseudomonadota</taxon>
        <taxon>Alphaproteobacteria</taxon>
        <taxon>Acetobacterales</taxon>
        <taxon>Acetobacteraceae</taxon>
        <taxon>Acetobacter</taxon>
    </lineage>
</organism>
<dbReference type="InterPro" id="IPR036388">
    <property type="entry name" value="WH-like_DNA-bd_sf"/>
</dbReference>
<dbReference type="Proteomes" id="UP000075377">
    <property type="component" value="Unassembled WGS sequence"/>
</dbReference>
<dbReference type="SUPFAM" id="SSF46785">
    <property type="entry name" value="Winged helix' DNA-binding domain"/>
    <property type="match status" value="1"/>
</dbReference>
<protein>
    <submittedName>
        <fullName evidence="1">Transcriptional regulator</fullName>
    </submittedName>
</protein>